<evidence type="ECO:0000313" key="3">
    <source>
        <dbReference type="Proteomes" id="UP000030361"/>
    </source>
</evidence>
<feature type="domain" description="N-acetyltransferase" evidence="1">
    <location>
        <begin position="3"/>
        <end position="166"/>
    </location>
</feature>
<dbReference type="GO" id="GO:0016747">
    <property type="term" value="F:acyltransferase activity, transferring groups other than amino-acyl groups"/>
    <property type="evidence" value="ECO:0007669"/>
    <property type="project" value="InterPro"/>
</dbReference>
<evidence type="ECO:0000313" key="2">
    <source>
        <dbReference type="EMBL" id="AQW21563.1"/>
    </source>
</evidence>
<dbReference type="eggNOG" id="COG0456">
    <property type="taxonomic scope" value="Bacteria"/>
</dbReference>
<accession>A0A1S6QIY9</accession>
<dbReference type="RefSeq" id="WP_035168104.1">
    <property type="nucleotide sequence ID" value="NZ_CP018906.1"/>
</dbReference>
<dbReference type="PROSITE" id="PS51186">
    <property type="entry name" value="GNAT"/>
    <property type="match status" value="1"/>
</dbReference>
<sequence length="191" mass="22348">MSLELKPINRRSADFPKVKQLFSQAFPKDEQVPMWYLLFKARRQNVDFFGLYDNQRWVGLTYTITHQKVTYVFFLAIDPNNRSQGYGSQALAAVKARYPGNKIGLVIEEVKKAAANYEQRLRRKQFYQKNGFAETDFTLTEGKTDYEFMSTNGVISPFEYMGLMRDYGGTVLQWYIKTKIHVRPKNQVQPD</sequence>
<dbReference type="InterPro" id="IPR000182">
    <property type="entry name" value="GNAT_dom"/>
</dbReference>
<proteinExistence type="predicted"/>
<gene>
    <name evidence="2" type="ORF">PL11_006270</name>
</gene>
<dbReference type="KEGG" id="lcu:PL11_006270"/>
<name>A0A1S6QIY9_9LACO</name>
<keyword evidence="3" id="KW-1185">Reference proteome</keyword>
<dbReference type="InterPro" id="IPR016181">
    <property type="entry name" value="Acyl_CoA_acyltransferase"/>
</dbReference>
<dbReference type="CDD" id="cd04301">
    <property type="entry name" value="NAT_SF"/>
    <property type="match status" value="1"/>
</dbReference>
<dbReference type="Gene3D" id="3.40.630.30">
    <property type="match status" value="1"/>
</dbReference>
<dbReference type="SUPFAM" id="SSF55729">
    <property type="entry name" value="Acyl-CoA N-acyltransferases (Nat)"/>
    <property type="match status" value="1"/>
</dbReference>
<dbReference type="Pfam" id="PF13508">
    <property type="entry name" value="Acetyltransf_7"/>
    <property type="match status" value="1"/>
</dbReference>
<protein>
    <submittedName>
        <fullName evidence="2">N-acetyltransferase</fullName>
    </submittedName>
</protein>
<dbReference type="OrthoDB" id="9127144at2"/>
<evidence type="ECO:0000259" key="1">
    <source>
        <dbReference type="PROSITE" id="PS51186"/>
    </source>
</evidence>
<organism evidence="2 3">
    <name type="scientific">Lentilactobacillus curieae</name>
    <dbReference type="NCBI Taxonomy" id="1138822"/>
    <lineage>
        <taxon>Bacteria</taxon>
        <taxon>Bacillati</taxon>
        <taxon>Bacillota</taxon>
        <taxon>Bacilli</taxon>
        <taxon>Lactobacillales</taxon>
        <taxon>Lactobacillaceae</taxon>
        <taxon>Lentilactobacillus</taxon>
    </lineage>
</organism>
<keyword evidence="2" id="KW-0808">Transferase</keyword>
<dbReference type="EMBL" id="CP018906">
    <property type="protein sequence ID" value="AQW21563.1"/>
    <property type="molecule type" value="Genomic_DNA"/>
</dbReference>
<dbReference type="AlphaFoldDB" id="A0A1S6QIY9"/>
<reference evidence="2 3" key="1">
    <citation type="journal article" date="2015" name="Genome Announc.">
        <title>Genome Sequence of Lactobacillus curieae CCTCC M 2011381T, a Novel Producer of Gamma-aminobutyric Acid.</title>
        <authorList>
            <person name="Wang Y."/>
            <person name="Wang Y."/>
            <person name="Lang C."/>
            <person name="Wei D."/>
            <person name="Xu P."/>
            <person name="Xie J."/>
        </authorList>
    </citation>
    <scope>NUCLEOTIDE SEQUENCE [LARGE SCALE GENOMIC DNA]</scope>
    <source>
        <strain evidence="2 3">CCTCC M 2011381</strain>
    </source>
</reference>
<dbReference type="Proteomes" id="UP000030361">
    <property type="component" value="Chromosome"/>
</dbReference>